<dbReference type="PROSITE" id="PS50011">
    <property type="entry name" value="PROTEIN_KINASE_DOM"/>
    <property type="match status" value="4"/>
</dbReference>
<keyword evidence="2" id="KW-0723">Serine/threonine-protein kinase</keyword>
<evidence type="ECO:0000313" key="20">
    <source>
        <dbReference type="Proteomes" id="UP000823674"/>
    </source>
</evidence>
<evidence type="ECO:0000256" key="15">
    <source>
        <dbReference type="SAM" id="MobiDB-lite"/>
    </source>
</evidence>
<reference evidence="19 20" key="1">
    <citation type="submission" date="2021-03" db="EMBL/GenBank/DDBJ databases">
        <authorList>
            <person name="King G.J."/>
            <person name="Bancroft I."/>
            <person name="Baten A."/>
            <person name="Bloomfield J."/>
            <person name="Borpatragohain P."/>
            <person name="He Z."/>
            <person name="Irish N."/>
            <person name="Irwin J."/>
            <person name="Liu K."/>
            <person name="Mauleon R.P."/>
            <person name="Moore J."/>
            <person name="Morris R."/>
            <person name="Ostergaard L."/>
            <person name="Wang B."/>
            <person name="Wells R."/>
        </authorList>
    </citation>
    <scope>NUCLEOTIDE SEQUENCE [LARGE SCALE GENOMIC DNA]</scope>
    <source>
        <strain evidence="19">R-o-18</strain>
        <tissue evidence="19">Leaf</tissue>
    </source>
</reference>
<dbReference type="PROSITE" id="PS00107">
    <property type="entry name" value="PROTEIN_KINASE_ATP"/>
    <property type="match status" value="4"/>
</dbReference>
<keyword evidence="3" id="KW-0808">Transferase</keyword>
<keyword evidence="6" id="KW-0677">Repeat</keyword>
<dbReference type="InterPro" id="IPR000719">
    <property type="entry name" value="Prot_kinase_dom"/>
</dbReference>
<dbReference type="PROSITE" id="PS00108">
    <property type="entry name" value="PROTEIN_KINASE_ST"/>
    <property type="match status" value="3"/>
</dbReference>
<feature type="binding site" evidence="14">
    <location>
        <position position="99"/>
    </location>
    <ligand>
        <name>ATP</name>
        <dbReference type="ChEBI" id="CHEBI:30616"/>
    </ligand>
</feature>
<dbReference type="Gene3D" id="3.30.430.20">
    <property type="entry name" value="Gnk2 domain, C-X8-C-X2-C motif"/>
    <property type="match status" value="7"/>
</dbReference>
<feature type="transmembrane region" description="Helical" evidence="16">
    <location>
        <begin position="15"/>
        <end position="41"/>
    </location>
</feature>
<evidence type="ECO:0000256" key="5">
    <source>
        <dbReference type="ARBA" id="ARBA00022729"/>
    </source>
</evidence>
<feature type="domain" description="Protein kinase" evidence="17">
    <location>
        <begin position="71"/>
        <end position="448"/>
    </location>
</feature>
<feature type="domain" description="Gnk2-homologous" evidence="18">
    <location>
        <begin position="1085"/>
        <end position="1200"/>
    </location>
</feature>
<dbReference type="PANTHER" id="PTHR27002:SF952">
    <property type="entry name" value="CYSTEINE-RICH"/>
    <property type="match status" value="1"/>
</dbReference>
<feature type="domain" description="Gnk2-homologous" evidence="18">
    <location>
        <begin position="342"/>
        <end position="448"/>
    </location>
</feature>
<keyword evidence="8" id="KW-0418">Kinase</keyword>
<feature type="binding site" evidence="14">
    <location>
        <position position="1933"/>
    </location>
    <ligand>
        <name>ATP</name>
        <dbReference type="ChEBI" id="CHEBI:30616"/>
    </ligand>
</feature>
<evidence type="ECO:0000256" key="2">
    <source>
        <dbReference type="ARBA" id="ARBA00022527"/>
    </source>
</evidence>
<feature type="domain" description="Gnk2-homologous" evidence="18">
    <location>
        <begin position="972"/>
        <end position="1079"/>
    </location>
</feature>
<dbReference type="PROSITE" id="PS51473">
    <property type="entry name" value="GNK2"/>
    <property type="match status" value="6"/>
</dbReference>
<keyword evidence="12" id="KW-0675">Receptor</keyword>
<evidence type="ECO:0000256" key="16">
    <source>
        <dbReference type="SAM" id="Phobius"/>
    </source>
</evidence>
<keyword evidence="7 14" id="KW-0547">Nucleotide-binding</keyword>
<accession>A0ABQ7N7S9</accession>
<feature type="domain" description="Protein kinase" evidence="17">
    <location>
        <begin position="645"/>
        <end position="917"/>
    </location>
</feature>
<evidence type="ECO:0000256" key="6">
    <source>
        <dbReference type="ARBA" id="ARBA00022737"/>
    </source>
</evidence>
<dbReference type="Pfam" id="PF01657">
    <property type="entry name" value="Stress-antifung"/>
    <property type="match status" value="6"/>
</dbReference>
<feature type="binding site" evidence="14">
    <location>
        <position position="673"/>
    </location>
    <ligand>
        <name>ATP</name>
        <dbReference type="ChEBI" id="CHEBI:30616"/>
    </ligand>
</feature>
<feature type="transmembrane region" description="Helical" evidence="16">
    <location>
        <begin position="1234"/>
        <end position="1259"/>
    </location>
</feature>
<dbReference type="InterPro" id="IPR002902">
    <property type="entry name" value="GNK2"/>
</dbReference>
<feature type="domain" description="Gnk2-homologous" evidence="18">
    <location>
        <begin position="454"/>
        <end position="573"/>
    </location>
</feature>
<dbReference type="PANTHER" id="PTHR27002">
    <property type="entry name" value="RECEPTOR-LIKE SERINE/THREONINE-PROTEIN KINASE SD1-8"/>
    <property type="match status" value="1"/>
</dbReference>
<keyword evidence="13" id="KW-0325">Glycoprotein</keyword>
<dbReference type="InterPro" id="IPR011009">
    <property type="entry name" value="Kinase-like_dom_sf"/>
</dbReference>
<feature type="binding site" evidence="14">
    <location>
        <position position="1324"/>
    </location>
    <ligand>
        <name>ATP</name>
        <dbReference type="ChEBI" id="CHEBI:30616"/>
    </ligand>
</feature>
<protein>
    <submittedName>
        <fullName evidence="19">Uncharacterized protein</fullName>
    </submittedName>
</protein>
<dbReference type="SMART" id="SM00220">
    <property type="entry name" value="S_TKc"/>
    <property type="match status" value="3"/>
</dbReference>
<dbReference type="InterPro" id="IPR001245">
    <property type="entry name" value="Ser-Thr/Tyr_kinase_cat_dom"/>
</dbReference>
<gene>
    <name evidence="19" type="primary">A03p058310.1_BraROA</name>
    <name evidence="19" type="ORF">IGI04_013066</name>
</gene>
<evidence type="ECO:0000256" key="4">
    <source>
        <dbReference type="ARBA" id="ARBA00022692"/>
    </source>
</evidence>
<evidence type="ECO:0000256" key="10">
    <source>
        <dbReference type="ARBA" id="ARBA00022989"/>
    </source>
</evidence>
<evidence type="ECO:0000259" key="17">
    <source>
        <dbReference type="PROSITE" id="PS50011"/>
    </source>
</evidence>
<dbReference type="InterPro" id="IPR038408">
    <property type="entry name" value="GNK2_sf"/>
</dbReference>
<dbReference type="Pfam" id="PF07714">
    <property type="entry name" value="PK_Tyr_Ser-Thr"/>
    <property type="match status" value="5"/>
</dbReference>
<feature type="domain" description="Gnk2-homologous" evidence="18">
    <location>
        <begin position="1645"/>
        <end position="1751"/>
    </location>
</feature>
<comment type="subcellular location">
    <subcellularLocation>
        <location evidence="1">Membrane</location>
        <topology evidence="1">Single-pass membrane protein</topology>
    </subcellularLocation>
</comment>
<keyword evidence="10 16" id="KW-1133">Transmembrane helix</keyword>
<dbReference type="SUPFAM" id="SSF56112">
    <property type="entry name" value="Protein kinase-like (PK-like)"/>
    <property type="match status" value="4"/>
</dbReference>
<feature type="transmembrane region" description="Helical" evidence="16">
    <location>
        <begin position="596"/>
        <end position="618"/>
    </location>
</feature>
<dbReference type="Gene3D" id="1.10.510.10">
    <property type="entry name" value="Transferase(Phosphotransferase) domain 1"/>
    <property type="match status" value="4"/>
</dbReference>
<evidence type="ECO:0000256" key="9">
    <source>
        <dbReference type="ARBA" id="ARBA00022840"/>
    </source>
</evidence>
<keyword evidence="4 16" id="KW-0812">Transmembrane</keyword>
<comment type="caution">
    <text evidence="19">The sequence shown here is derived from an EMBL/GenBank/DDBJ whole genome shotgun (WGS) entry which is preliminary data.</text>
</comment>
<feature type="region of interest" description="Disordered" evidence="15">
    <location>
        <begin position="1857"/>
        <end position="1879"/>
    </location>
</feature>
<evidence type="ECO:0000256" key="8">
    <source>
        <dbReference type="ARBA" id="ARBA00022777"/>
    </source>
</evidence>
<dbReference type="CDD" id="cd23509">
    <property type="entry name" value="Gnk2-like"/>
    <property type="match status" value="6"/>
</dbReference>
<keyword evidence="20" id="KW-1185">Reference proteome</keyword>
<feature type="domain" description="Gnk2-homologous" evidence="18">
    <location>
        <begin position="2202"/>
        <end position="2310"/>
    </location>
</feature>
<keyword evidence="5" id="KW-0732">Signal</keyword>
<organism evidence="19 20">
    <name type="scientific">Brassica rapa subsp. trilocularis</name>
    <dbReference type="NCBI Taxonomy" id="1813537"/>
    <lineage>
        <taxon>Eukaryota</taxon>
        <taxon>Viridiplantae</taxon>
        <taxon>Streptophyta</taxon>
        <taxon>Embryophyta</taxon>
        <taxon>Tracheophyta</taxon>
        <taxon>Spermatophyta</taxon>
        <taxon>Magnoliopsida</taxon>
        <taxon>eudicotyledons</taxon>
        <taxon>Gunneridae</taxon>
        <taxon>Pentapetalae</taxon>
        <taxon>rosids</taxon>
        <taxon>malvids</taxon>
        <taxon>Brassicales</taxon>
        <taxon>Brassicaceae</taxon>
        <taxon>Brassiceae</taxon>
        <taxon>Brassica</taxon>
    </lineage>
</organism>
<dbReference type="Proteomes" id="UP000823674">
    <property type="component" value="Chromosome A03"/>
</dbReference>
<dbReference type="Gene3D" id="3.30.200.20">
    <property type="entry name" value="Phosphorylase Kinase, domain 1"/>
    <property type="match status" value="4"/>
</dbReference>
<dbReference type="EMBL" id="JADBGQ010000003">
    <property type="protein sequence ID" value="KAG5406947.1"/>
    <property type="molecule type" value="Genomic_DNA"/>
</dbReference>
<dbReference type="InterPro" id="IPR017441">
    <property type="entry name" value="Protein_kinase_ATP_BS"/>
</dbReference>
<sequence>MFFLVNWWFCADKKVSVGIILAIVVGIVVTIVLISLGLVMFKRKKKNQDMQLPTESVQFDFKTIEAATSNFSEANKLGAGGFGEVYKGILMNGTEVAVKRLSKTSGQGEGEFKNEVVVVAKLQHRNLVRLLGFSLQGEEKLLVYEFVPNKSLDYFLVGQFGYMPPEYVTHGQFSMKSDVYSFGVLILEIISGKKNSSFYQIDGLVNNLVTYVWRLWEDKSLPDLIDPGIKEDCNIDEVVRYIHIGLLCVQENPADRPTMSTIHQMLTTSSITLPVPLPPGFFFGNRSGTTSSSQGLEPNQSSSKSFTCSVDEATITEKKKMGKKSSVSILCFILISFSPIFVSAQTCDEAAGTFKPNSPYDKNRRLLNSTLASNVTAHAGYFNGSIGVGLDRVYTLGMCAPGAEPQACSDCIQDASDSLLSTCLNQTDGFVWSGDEFLCLVRYSSKSLYGVLALEPITPFHNVMDVRKENQKEFDSVWDGLVLPMITRVSSSVRNNSSTSLSLSSKYYAKDVAPVPVYGNILVLMQCTPDISSEDCSLCLETSVDYYKKLYHGKRGVIMLRPSCFFRWELYNFSGAFDHINDPPALSNNKNVSRGVIAAIVVVIVVIIVLIYVGMFMFKRRKKKQDIQLSSELLKLTIEAATSNFSEVNKLGAGGFGEVYKGILMNGTEVAVKRLSKTAGQGEREFKNEVVVVAKLQHRNLVRLLGFSLQGEEKLLVYEFVPNKSLDYFLFDASKRVQLDWTMRHNIIGGISRGILYLHQDSRLKIIHRDLKASNILLDADMNPKIADFGTARIFGMNQTVDNTSRVVGTFGYMPPEYVIHGQFSMKSDVYSFGVMILEIISGKKNSSFRQIDGLVNNLVTYVWRLWVNKLLPDLIDPGIKEDCNIDEVIRHIHIGLLCVQENPADRPTMSTIHQMLTTSSITLPVPLPPGFFFGNRPGTTTSSQGLDPSQSSSKSYTCSVDEATITDVNPLSGQICGNTGGTFRPNTTYDSNRRLILSSLASNVTGRDGFFYNSSFGQEQDRVYAMGLCVPGAKPKDCSDCITDAVTKMIQNCTNQTEAFSWPGTETLCMVRYANSSFFGTMDLEPNSLRYNTGNITISMSELERIWDAFMTRMIDSASSGRSGASSSSSGKYYAADVTSLTTFQRVYALMECTPDLSPGNCEACLRENVRRYQQCCRGNQGGVARRPSCFFRWDLYPFLGAFDNISSGAPPSQPFTGDGDGAAKKDGDSLSVGAIVGIVAAIIVIVLVLLALAFVFYRRRKSHQEDDFQSGDDISTTHSLQFDFKTVEAATDNFSRSNRLGQGGFGEVYKGILPNGTEVAVKRLSKTSGQCALLEFKNEVLVVAKLQHRNLVKVLGCCLEPEEKIIVYEFVPNNSLDYLLFDPTKKGQLDWTMRYKIISGIARGILYLHQDSRLIIIHRDLKANNILLDADMNPKITGFGMARITMVGQTLENTSRIVGTYGYMAPEYAMHGQFSTKSDVYSFGVLVLEIVIGKRNSSFHETDSNDSNLVTSAWKFWRNGSPLELVDPTVRKTCDSSEVTRCIHIALLCVQENPMDRPTLSTIILMLTSNTVTLPVPHQPGFFFKSTRDQDLSAEDLESGQSTGKFGPFSINDETITLCYTKTRITINMPLVFFWSVLTCTGLVSALPCMNTSFFTPFSTYDTNRRLVLTSLASNVPAHRGFYNASIGQSPNKVYATGMCIPGTEPEVCSACIMSGSYALIENCLIHKEASFWQSNRTHCMIRYSHTSFIGSLELEPSIEVSNPMDLRMTATDFSRAWKGLTLRMGQAISSNKDTTWSGGRYYAADVAALPDSQTLYGLMQCTPDLSKADSRRDYNEAKLFSSDRAFQDIVARHPLSQSVSKPPTPPTPPLASKSNVTKSTRITSIHSLQFDFKTIEAATDKFAMSNKLGHGGFGQVYKGTLPNGTEIAVKRLSKTSSQGAQEFKNEVVVVAKLQHRNLVRLLGYCREGAEKNLVYEFVANKSVDYFRFDPTKKKQLDWKKRYNIIGGITRGIIYLHQDSRLTIIHRDLKASNILLDADMNPKIADFGMARIFGMDQSGANTSRIWLHAPGYLIHGQFSMKSDVYSFGVLVLEIISGRKNSSFHQTSDATAENFAWKLWKNRSPLELVDPNIVENYQIEEVTRCIHIALLCVQEDPTDRPNLSTITLMLTSNTLILPVPQPPGFFLQNRRNQKQGLEELESSQSTIRSYSQSINDITITDLDPPLLSSLPSKVTANNDFYPTEQMGQDQNRAYGLGMCIPGSDRQNCSNCIYGASNLLINICSNQTEGIAWIEALGTFCMVRYSNRSFFGSLDMEPVIQSLEAEPVIQVTLSDFDNAWEALMRRV</sequence>
<keyword evidence="11 16" id="KW-0472">Membrane</keyword>
<feature type="domain" description="Protein kinase" evidence="17">
    <location>
        <begin position="1905"/>
        <end position="2177"/>
    </location>
</feature>
<evidence type="ECO:0000313" key="19">
    <source>
        <dbReference type="EMBL" id="KAG5406947.1"/>
    </source>
</evidence>
<proteinExistence type="predicted"/>
<evidence type="ECO:0000256" key="12">
    <source>
        <dbReference type="ARBA" id="ARBA00023170"/>
    </source>
</evidence>
<evidence type="ECO:0000256" key="3">
    <source>
        <dbReference type="ARBA" id="ARBA00022679"/>
    </source>
</evidence>
<evidence type="ECO:0000256" key="11">
    <source>
        <dbReference type="ARBA" id="ARBA00023136"/>
    </source>
</evidence>
<keyword evidence="9 14" id="KW-0067">ATP-binding</keyword>
<evidence type="ECO:0000256" key="1">
    <source>
        <dbReference type="ARBA" id="ARBA00004167"/>
    </source>
</evidence>
<evidence type="ECO:0000256" key="14">
    <source>
        <dbReference type="PROSITE-ProRule" id="PRU10141"/>
    </source>
</evidence>
<dbReference type="CDD" id="cd14066">
    <property type="entry name" value="STKc_IRAK"/>
    <property type="match status" value="2"/>
</dbReference>
<evidence type="ECO:0000256" key="13">
    <source>
        <dbReference type="ARBA" id="ARBA00023180"/>
    </source>
</evidence>
<feature type="domain" description="Protein kinase" evidence="17">
    <location>
        <begin position="1296"/>
        <end position="1584"/>
    </location>
</feature>
<evidence type="ECO:0000259" key="18">
    <source>
        <dbReference type="PROSITE" id="PS51473"/>
    </source>
</evidence>
<dbReference type="InterPro" id="IPR008271">
    <property type="entry name" value="Ser/Thr_kinase_AS"/>
</dbReference>
<name>A0ABQ7N7S9_BRACM</name>
<evidence type="ECO:0000256" key="7">
    <source>
        <dbReference type="ARBA" id="ARBA00022741"/>
    </source>
</evidence>